<dbReference type="Proteomes" id="UP000619260">
    <property type="component" value="Unassembled WGS sequence"/>
</dbReference>
<reference evidence="1" key="1">
    <citation type="submission" date="2021-01" db="EMBL/GenBank/DDBJ databases">
        <title>Whole genome shotgun sequence of Virgisporangium aliadipatigenens NBRC 105644.</title>
        <authorList>
            <person name="Komaki H."/>
            <person name="Tamura T."/>
        </authorList>
    </citation>
    <scope>NUCLEOTIDE SEQUENCE</scope>
    <source>
        <strain evidence="1">NBRC 105644</strain>
    </source>
</reference>
<keyword evidence="2" id="KW-1185">Reference proteome</keyword>
<dbReference type="AlphaFoldDB" id="A0A8J3YUD9"/>
<name>A0A8J3YUD9_9ACTN</name>
<protein>
    <submittedName>
        <fullName evidence="1">Uncharacterized protein</fullName>
    </submittedName>
</protein>
<accession>A0A8J3YUD9</accession>
<sequence length="63" mass="6876">MLKPLTRPSTLVVAPIATPYALLLCPPTALPTNCLKRHTAARTGRAAVHHRSSFLGRRRTAMD</sequence>
<evidence type="ECO:0000313" key="1">
    <source>
        <dbReference type="EMBL" id="GIJ50837.1"/>
    </source>
</evidence>
<gene>
    <name evidence="1" type="ORF">Val02_77230</name>
</gene>
<proteinExistence type="predicted"/>
<dbReference type="EMBL" id="BOPF01000040">
    <property type="protein sequence ID" value="GIJ50837.1"/>
    <property type="molecule type" value="Genomic_DNA"/>
</dbReference>
<organism evidence="1 2">
    <name type="scientific">Virgisporangium aliadipatigenens</name>
    <dbReference type="NCBI Taxonomy" id="741659"/>
    <lineage>
        <taxon>Bacteria</taxon>
        <taxon>Bacillati</taxon>
        <taxon>Actinomycetota</taxon>
        <taxon>Actinomycetes</taxon>
        <taxon>Micromonosporales</taxon>
        <taxon>Micromonosporaceae</taxon>
        <taxon>Virgisporangium</taxon>
    </lineage>
</organism>
<evidence type="ECO:0000313" key="2">
    <source>
        <dbReference type="Proteomes" id="UP000619260"/>
    </source>
</evidence>
<comment type="caution">
    <text evidence="1">The sequence shown here is derived from an EMBL/GenBank/DDBJ whole genome shotgun (WGS) entry which is preliminary data.</text>
</comment>